<dbReference type="Proteomes" id="UP000015388">
    <property type="component" value="Chromosome"/>
</dbReference>
<dbReference type="InterPro" id="IPR029058">
    <property type="entry name" value="AB_hydrolase_fold"/>
</dbReference>
<gene>
    <name evidence="4" type="ORF">B841_00970</name>
</gene>
<evidence type="ECO:0000259" key="3">
    <source>
        <dbReference type="Pfam" id="PF07859"/>
    </source>
</evidence>
<keyword evidence="1" id="KW-0378">Hydrolase</keyword>
<reference evidence="4 5" key="1">
    <citation type="submission" date="2012-11" db="EMBL/GenBank/DDBJ databases">
        <title>The complete genome sequence of Corynebacterium maris Coryn-1 (=DSM 45190).</title>
        <authorList>
            <person name="Schaffert L."/>
            <person name="Albersmeier A."/>
            <person name="Kalinowski J."/>
            <person name="Ruckert C."/>
        </authorList>
    </citation>
    <scope>NUCLEOTIDE SEQUENCE [LARGE SCALE GENOMIC DNA]</scope>
    <source>
        <strain evidence="5">Coryn-1</strain>
    </source>
</reference>
<dbReference type="EMBL" id="CP003924">
    <property type="protein sequence ID" value="AGS33677.1"/>
    <property type="molecule type" value="Genomic_DNA"/>
</dbReference>
<evidence type="ECO:0000256" key="2">
    <source>
        <dbReference type="SAM" id="MobiDB-lite"/>
    </source>
</evidence>
<dbReference type="SUPFAM" id="SSF53474">
    <property type="entry name" value="alpha/beta-Hydrolases"/>
    <property type="match status" value="1"/>
</dbReference>
<evidence type="ECO:0000256" key="1">
    <source>
        <dbReference type="ARBA" id="ARBA00022801"/>
    </source>
</evidence>
<organism evidence="4 5">
    <name type="scientific">Corynebacterium maris DSM 45190</name>
    <dbReference type="NCBI Taxonomy" id="1224163"/>
    <lineage>
        <taxon>Bacteria</taxon>
        <taxon>Bacillati</taxon>
        <taxon>Actinomycetota</taxon>
        <taxon>Actinomycetes</taxon>
        <taxon>Mycobacteriales</taxon>
        <taxon>Corynebacteriaceae</taxon>
        <taxon>Corynebacterium</taxon>
    </lineage>
</organism>
<dbReference type="Pfam" id="PF07859">
    <property type="entry name" value="Abhydrolase_3"/>
    <property type="match status" value="1"/>
</dbReference>
<dbReference type="AlphaFoldDB" id="S5SRN5"/>
<dbReference type="KEGG" id="cmd:B841_00970"/>
<dbReference type="InterPro" id="IPR050300">
    <property type="entry name" value="GDXG_lipolytic_enzyme"/>
</dbReference>
<evidence type="ECO:0000313" key="5">
    <source>
        <dbReference type="Proteomes" id="UP000015388"/>
    </source>
</evidence>
<feature type="region of interest" description="Disordered" evidence="2">
    <location>
        <begin position="1"/>
        <end position="30"/>
    </location>
</feature>
<keyword evidence="5" id="KW-1185">Reference proteome</keyword>
<dbReference type="Gene3D" id="3.40.50.1820">
    <property type="entry name" value="alpha/beta hydrolase"/>
    <property type="match status" value="1"/>
</dbReference>
<dbReference type="eggNOG" id="COG0657">
    <property type="taxonomic scope" value="Bacteria"/>
</dbReference>
<dbReference type="STRING" id="1224163.B841_00970"/>
<dbReference type="PANTHER" id="PTHR48081">
    <property type="entry name" value="AB HYDROLASE SUPERFAMILY PROTEIN C4A8.06C"/>
    <property type="match status" value="1"/>
</dbReference>
<dbReference type="PATRIC" id="fig|1224163.3.peg.194"/>
<dbReference type="RefSeq" id="WP_020933612.1">
    <property type="nucleotide sequence ID" value="NC_021915.1"/>
</dbReference>
<evidence type="ECO:0000313" key="4">
    <source>
        <dbReference type="EMBL" id="AGS33677.1"/>
    </source>
</evidence>
<feature type="domain" description="Alpha/beta hydrolase fold-3" evidence="3">
    <location>
        <begin position="131"/>
        <end position="227"/>
    </location>
</feature>
<sequence length="312" mass="34124">MTPPPKLEQGKPDDEYPINDQASEDFNVGGVKRTLPPVEQLEQLVSYMDVTYPRPDFTPPWRGGDGNQDPADRYVALLPDRITHAAMMMLGTAVDHTAPGVAYAGDVTAEDVSQIRASKYMPSDPTGRWAVSFHGGGWWRGSGDALEHQWRPEVAAAAELSGTIILDVDYPLAPTATIPEIFEQVREAIGYARSHNPESVMAWGYSSGAALAAMTAPLVDALVLTYPDLGGVAALPEELRDGAAVPAADEWPRTLLQLAQQDEVIDELPEGWTVPELDNRVEVLEYVSQHRISTPEVARQRIQDTAKFLREA</sequence>
<dbReference type="GO" id="GO:0016787">
    <property type="term" value="F:hydrolase activity"/>
    <property type="evidence" value="ECO:0007669"/>
    <property type="project" value="UniProtKB-KW"/>
</dbReference>
<protein>
    <recommendedName>
        <fullName evidence="3">Alpha/beta hydrolase fold-3 domain-containing protein</fullName>
    </recommendedName>
</protein>
<accession>S5SRN5</accession>
<dbReference type="HOGENOM" id="CLU_920327_0_0_11"/>
<name>S5SRN5_9CORY</name>
<dbReference type="OrthoDB" id="4418429at2"/>
<proteinExistence type="predicted"/>
<dbReference type="InterPro" id="IPR013094">
    <property type="entry name" value="AB_hydrolase_3"/>
</dbReference>